<dbReference type="SUPFAM" id="SSF117281">
    <property type="entry name" value="Kelch motif"/>
    <property type="match status" value="1"/>
</dbReference>
<dbReference type="InParanoid" id="A0A2K1JID2"/>
<dbReference type="Proteomes" id="UP000006727">
    <property type="component" value="Chromosome 14"/>
</dbReference>
<reference evidence="2" key="3">
    <citation type="submission" date="2020-12" db="UniProtKB">
        <authorList>
            <consortium name="EnsemblPlants"/>
        </authorList>
    </citation>
    <scope>IDENTIFICATION</scope>
</reference>
<proteinExistence type="predicted"/>
<dbReference type="EMBL" id="ABEU02000014">
    <property type="protein sequence ID" value="PNR41310.1"/>
    <property type="molecule type" value="Genomic_DNA"/>
</dbReference>
<name>A0A2K1JID2_PHYPA</name>
<dbReference type="PANTHER" id="PTHR31672">
    <property type="entry name" value="BNACNNG10540D PROTEIN"/>
    <property type="match status" value="1"/>
</dbReference>
<organism evidence="1">
    <name type="scientific">Physcomitrium patens</name>
    <name type="common">Spreading-leaved earth moss</name>
    <name type="synonym">Physcomitrella patens</name>
    <dbReference type="NCBI Taxonomy" id="3218"/>
    <lineage>
        <taxon>Eukaryota</taxon>
        <taxon>Viridiplantae</taxon>
        <taxon>Streptophyta</taxon>
        <taxon>Embryophyta</taxon>
        <taxon>Bryophyta</taxon>
        <taxon>Bryophytina</taxon>
        <taxon>Bryopsida</taxon>
        <taxon>Funariidae</taxon>
        <taxon>Funariales</taxon>
        <taxon>Funariaceae</taxon>
        <taxon>Physcomitrium</taxon>
    </lineage>
</organism>
<dbReference type="InterPro" id="IPR050796">
    <property type="entry name" value="SCF_F-box_component"/>
</dbReference>
<evidence type="ECO:0000313" key="2">
    <source>
        <dbReference type="EnsemblPlants" id="Pp3c14_19228V3.1"/>
    </source>
</evidence>
<dbReference type="PANTHER" id="PTHR31672:SF2">
    <property type="entry name" value="F-BOX DOMAIN-CONTAINING PROTEIN"/>
    <property type="match status" value="1"/>
</dbReference>
<protein>
    <recommendedName>
        <fullName evidence="4">F-box associated domain-containing protein</fullName>
    </recommendedName>
</protein>
<dbReference type="Gramene" id="Pp3c14_19228V3.2">
    <property type="protein sequence ID" value="Pp3c14_19228V3.2"/>
    <property type="gene ID" value="Pp3c14_19228"/>
</dbReference>
<accession>A0A2K1JID2</accession>
<evidence type="ECO:0000313" key="1">
    <source>
        <dbReference type="EMBL" id="PNR41310.1"/>
    </source>
</evidence>
<dbReference type="InterPro" id="IPR015915">
    <property type="entry name" value="Kelch-typ_b-propeller"/>
</dbReference>
<gene>
    <name evidence="1" type="ORF">PHYPA_018713</name>
</gene>
<reference evidence="1 3" key="1">
    <citation type="journal article" date="2008" name="Science">
        <title>The Physcomitrella genome reveals evolutionary insights into the conquest of land by plants.</title>
        <authorList>
            <person name="Rensing S."/>
            <person name="Lang D."/>
            <person name="Zimmer A."/>
            <person name="Terry A."/>
            <person name="Salamov A."/>
            <person name="Shapiro H."/>
            <person name="Nishiyama T."/>
            <person name="Perroud P.-F."/>
            <person name="Lindquist E."/>
            <person name="Kamisugi Y."/>
            <person name="Tanahashi T."/>
            <person name="Sakakibara K."/>
            <person name="Fujita T."/>
            <person name="Oishi K."/>
            <person name="Shin-I T."/>
            <person name="Kuroki Y."/>
            <person name="Toyoda A."/>
            <person name="Suzuki Y."/>
            <person name="Hashimoto A."/>
            <person name="Yamaguchi K."/>
            <person name="Sugano A."/>
            <person name="Kohara Y."/>
            <person name="Fujiyama A."/>
            <person name="Anterola A."/>
            <person name="Aoki S."/>
            <person name="Ashton N."/>
            <person name="Barbazuk W.B."/>
            <person name="Barker E."/>
            <person name="Bennetzen J."/>
            <person name="Bezanilla M."/>
            <person name="Blankenship R."/>
            <person name="Cho S.H."/>
            <person name="Dutcher S."/>
            <person name="Estelle M."/>
            <person name="Fawcett J.A."/>
            <person name="Gundlach H."/>
            <person name="Hanada K."/>
            <person name="Heyl A."/>
            <person name="Hicks K.A."/>
            <person name="Hugh J."/>
            <person name="Lohr M."/>
            <person name="Mayer K."/>
            <person name="Melkozernov A."/>
            <person name="Murata T."/>
            <person name="Nelson D."/>
            <person name="Pils B."/>
            <person name="Prigge M."/>
            <person name="Reiss B."/>
            <person name="Renner T."/>
            <person name="Rombauts S."/>
            <person name="Rushton P."/>
            <person name="Sanderfoot A."/>
            <person name="Schween G."/>
            <person name="Shiu S.-H."/>
            <person name="Stueber K."/>
            <person name="Theodoulou F.L."/>
            <person name="Tu H."/>
            <person name="Van de Peer Y."/>
            <person name="Verrier P.J."/>
            <person name="Waters E."/>
            <person name="Wood A."/>
            <person name="Yang L."/>
            <person name="Cove D."/>
            <person name="Cuming A."/>
            <person name="Hasebe M."/>
            <person name="Lucas S."/>
            <person name="Mishler D.B."/>
            <person name="Reski R."/>
            <person name="Grigoriev I."/>
            <person name="Quatrano R.S."/>
            <person name="Boore J.L."/>
        </authorList>
    </citation>
    <scope>NUCLEOTIDE SEQUENCE [LARGE SCALE GENOMIC DNA]</scope>
    <source>
        <strain evidence="2 3">cv. Gransden 2004</strain>
    </source>
</reference>
<dbReference type="Gramene" id="Pp3c14_19228V3.1">
    <property type="protein sequence ID" value="Pp3c14_19228V3.1"/>
    <property type="gene ID" value="Pp3c14_19228"/>
</dbReference>
<evidence type="ECO:0008006" key="4">
    <source>
        <dbReference type="Google" id="ProtNLM"/>
    </source>
</evidence>
<sequence length="114" mass="13195">MASRDYRVAAMQDLQLYVCDPLTQIWKKLPLPSHVRNFNLVHLVVDKPTKQYTIIVVDHLQNQNAKASVEVYDSTKNKWTTDGGIFKSTTLQEAILSTKIMKLVILWKSEFMTR</sequence>
<keyword evidence="3" id="KW-1185">Reference proteome</keyword>
<dbReference type="AlphaFoldDB" id="A0A2K1JID2"/>
<reference evidence="1 3" key="2">
    <citation type="journal article" date="2018" name="Plant J.">
        <title>The Physcomitrella patens chromosome-scale assembly reveals moss genome structure and evolution.</title>
        <authorList>
            <person name="Lang D."/>
            <person name="Ullrich K.K."/>
            <person name="Murat F."/>
            <person name="Fuchs J."/>
            <person name="Jenkins J."/>
            <person name="Haas F.B."/>
            <person name="Piednoel M."/>
            <person name="Gundlach H."/>
            <person name="Van Bel M."/>
            <person name="Meyberg R."/>
            <person name="Vives C."/>
            <person name="Morata J."/>
            <person name="Symeonidi A."/>
            <person name="Hiss M."/>
            <person name="Muchero W."/>
            <person name="Kamisugi Y."/>
            <person name="Saleh O."/>
            <person name="Blanc G."/>
            <person name="Decker E.L."/>
            <person name="van Gessel N."/>
            <person name="Grimwood J."/>
            <person name="Hayes R.D."/>
            <person name="Graham S.W."/>
            <person name="Gunter L.E."/>
            <person name="McDaniel S.F."/>
            <person name="Hoernstein S.N.W."/>
            <person name="Larsson A."/>
            <person name="Li F.W."/>
            <person name="Perroud P.F."/>
            <person name="Phillips J."/>
            <person name="Ranjan P."/>
            <person name="Rokshar D.S."/>
            <person name="Rothfels C.J."/>
            <person name="Schneider L."/>
            <person name="Shu S."/>
            <person name="Stevenson D.W."/>
            <person name="Thummler F."/>
            <person name="Tillich M."/>
            <person name="Villarreal Aguilar J.C."/>
            <person name="Widiez T."/>
            <person name="Wong G.K."/>
            <person name="Wymore A."/>
            <person name="Zhang Y."/>
            <person name="Zimmer A.D."/>
            <person name="Quatrano R.S."/>
            <person name="Mayer K.F.X."/>
            <person name="Goodstein D."/>
            <person name="Casacuberta J.M."/>
            <person name="Vandepoele K."/>
            <person name="Reski R."/>
            <person name="Cuming A.C."/>
            <person name="Tuskan G.A."/>
            <person name="Maumus F."/>
            <person name="Salse J."/>
            <person name="Schmutz J."/>
            <person name="Rensing S.A."/>
        </authorList>
    </citation>
    <scope>NUCLEOTIDE SEQUENCE [LARGE SCALE GENOMIC DNA]</scope>
    <source>
        <strain evidence="2 3">cv. Gransden 2004</strain>
    </source>
</reference>
<dbReference type="EnsemblPlants" id="Pp3c14_19228V3.2">
    <property type="protein sequence ID" value="Pp3c14_19228V3.2"/>
    <property type="gene ID" value="Pp3c14_19228"/>
</dbReference>
<evidence type="ECO:0000313" key="3">
    <source>
        <dbReference type="Proteomes" id="UP000006727"/>
    </source>
</evidence>
<dbReference type="EnsemblPlants" id="Pp3c14_19228V3.1">
    <property type="protein sequence ID" value="Pp3c14_19228V3.1"/>
    <property type="gene ID" value="Pp3c14_19228"/>
</dbReference>